<dbReference type="InterPro" id="IPR036591">
    <property type="entry name" value="YggU-like_sf"/>
</dbReference>
<comment type="similarity">
    <text evidence="1 2">Belongs to the UPF0235 family.</text>
</comment>
<dbReference type="SMART" id="SM01152">
    <property type="entry name" value="DUF167"/>
    <property type="match status" value="1"/>
</dbReference>
<dbReference type="HAMAP" id="MF_00634">
    <property type="entry name" value="UPF0235"/>
    <property type="match status" value="1"/>
</dbReference>
<evidence type="ECO:0000256" key="2">
    <source>
        <dbReference type="HAMAP-Rule" id="MF_00634"/>
    </source>
</evidence>
<dbReference type="GO" id="GO:0005737">
    <property type="term" value="C:cytoplasm"/>
    <property type="evidence" value="ECO:0007669"/>
    <property type="project" value="TreeGrafter"/>
</dbReference>
<sequence>MNYLKAHNDRVVLHVLVQPRSSMNKMVGIVDNRLKIKLKAPPVDGAANKMCIQFLAKALHVPKSHIGMVSGQRSRKKTFQVAGDPVEITQCIKRLIQ</sequence>
<dbReference type="NCBIfam" id="TIGR00251">
    <property type="entry name" value="DUF167 family protein"/>
    <property type="match status" value="1"/>
</dbReference>
<evidence type="ECO:0000256" key="1">
    <source>
        <dbReference type="ARBA" id="ARBA00010364"/>
    </source>
</evidence>
<accession>A0A1V1PDU8</accession>
<name>A0A1V1PDU8_9BACT</name>
<dbReference type="Proteomes" id="UP000189670">
    <property type="component" value="Unassembled WGS sequence"/>
</dbReference>
<dbReference type="Pfam" id="PF02594">
    <property type="entry name" value="DUF167"/>
    <property type="match status" value="1"/>
</dbReference>
<dbReference type="InterPro" id="IPR003746">
    <property type="entry name" value="DUF167"/>
</dbReference>
<proteinExistence type="inferred from homology"/>
<reference evidence="4" key="1">
    <citation type="submission" date="2012-11" db="EMBL/GenBank/DDBJ databases">
        <authorList>
            <person name="Lucero-Rivera Y.E."/>
            <person name="Tovar-Ramirez D."/>
        </authorList>
    </citation>
    <scope>NUCLEOTIDE SEQUENCE [LARGE SCALE GENOMIC DNA]</scope>
    <source>
        <strain evidence="4">Araruama</strain>
    </source>
</reference>
<evidence type="ECO:0000313" key="4">
    <source>
        <dbReference type="Proteomes" id="UP000189670"/>
    </source>
</evidence>
<gene>
    <name evidence="3" type="ORF">OMM_07236</name>
</gene>
<dbReference type="Gene3D" id="3.30.1200.10">
    <property type="entry name" value="YggU-like"/>
    <property type="match status" value="1"/>
</dbReference>
<dbReference type="PANTHER" id="PTHR13420">
    <property type="entry name" value="UPF0235 PROTEIN C15ORF40"/>
    <property type="match status" value="1"/>
</dbReference>
<dbReference type="PANTHER" id="PTHR13420:SF7">
    <property type="entry name" value="UPF0235 PROTEIN C15ORF40"/>
    <property type="match status" value="1"/>
</dbReference>
<dbReference type="EMBL" id="ATBP01000098">
    <property type="protein sequence ID" value="ETR72958.1"/>
    <property type="molecule type" value="Genomic_DNA"/>
</dbReference>
<dbReference type="AlphaFoldDB" id="A0A1V1PDU8"/>
<protein>
    <recommendedName>
        <fullName evidence="2">UPF0235 protein OMM_07236</fullName>
    </recommendedName>
</protein>
<evidence type="ECO:0000313" key="3">
    <source>
        <dbReference type="EMBL" id="ETR72958.1"/>
    </source>
</evidence>
<comment type="caution">
    <text evidence="3">The sequence shown here is derived from an EMBL/GenBank/DDBJ whole genome shotgun (WGS) entry which is preliminary data.</text>
</comment>
<dbReference type="SUPFAM" id="SSF69786">
    <property type="entry name" value="YggU-like"/>
    <property type="match status" value="1"/>
</dbReference>
<organism evidence="3 4">
    <name type="scientific">Candidatus Magnetoglobus multicellularis str. Araruama</name>
    <dbReference type="NCBI Taxonomy" id="890399"/>
    <lineage>
        <taxon>Bacteria</taxon>
        <taxon>Pseudomonadati</taxon>
        <taxon>Thermodesulfobacteriota</taxon>
        <taxon>Desulfobacteria</taxon>
        <taxon>Desulfobacterales</taxon>
        <taxon>Desulfobacteraceae</taxon>
        <taxon>Candidatus Magnetoglobus</taxon>
    </lineage>
</organism>